<accession>A0A834I3Q5</accession>
<evidence type="ECO:0000256" key="1">
    <source>
        <dbReference type="SAM" id="MobiDB-lite"/>
    </source>
</evidence>
<protein>
    <submittedName>
        <fullName evidence="2">Uncharacterized protein</fullName>
    </submittedName>
</protein>
<reference evidence="2" key="1">
    <citation type="submission" date="2020-08" db="EMBL/GenBank/DDBJ databases">
        <title>Genome sequencing and assembly of the red palm weevil Rhynchophorus ferrugineus.</title>
        <authorList>
            <person name="Dias G.B."/>
            <person name="Bergman C.M."/>
            <person name="Manee M."/>
        </authorList>
    </citation>
    <scope>NUCLEOTIDE SEQUENCE</scope>
    <source>
        <strain evidence="2">AA-2017</strain>
        <tissue evidence="2">Whole larva</tissue>
    </source>
</reference>
<feature type="compositionally biased region" description="Polar residues" evidence="1">
    <location>
        <begin position="292"/>
        <end position="312"/>
    </location>
</feature>
<organism evidence="2 3">
    <name type="scientific">Rhynchophorus ferrugineus</name>
    <name type="common">Red palm weevil</name>
    <name type="synonym">Curculio ferrugineus</name>
    <dbReference type="NCBI Taxonomy" id="354439"/>
    <lineage>
        <taxon>Eukaryota</taxon>
        <taxon>Metazoa</taxon>
        <taxon>Ecdysozoa</taxon>
        <taxon>Arthropoda</taxon>
        <taxon>Hexapoda</taxon>
        <taxon>Insecta</taxon>
        <taxon>Pterygota</taxon>
        <taxon>Neoptera</taxon>
        <taxon>Endopterygota</taxon>
        <taxon>Coleoptera</taxon>
        <taxon>Polyphaga</taxon>
        <taxon>Cucujiformia</taxon>
        <taxon>Curculionidae</taxon>
        <taxon>Dryophthorinae</taxon>
        <taxon>Rhynchophorus</taxon>
    </lineage>
</organism>
<sequence length="312" mass="35040">MILKTSYNMSQKAIFFNLENEGDGNIHIATNKSGLDILENLADGSIHVIKNANVTLEFAKNEKRVANMIIEEQIQYQNDNAIHHSNISNQIEGLLKNLPQGIKVTKCRATEPKEFPAARINLEIRKDYISSQTAISYSSIANAIMDNVQGKEKYTTTANTGPETIQIKEEGRSNIYITPNDLQNILKKANRRKKLVYRNVRVSLWLKRSAGKLSQVNIKVDSQNAETNRKDEEIEKILKKLPPDVTLTNYNIFKCSSSGIFKQKINKFVVICVERFTKPADQTEKKMATYGSLRSTGGRSAKPTSSPMPSSS</sequence>
<comment type="caution">
    <text evidence="2">The sequence shown here is derived from an EMBL/GenBank/DDBJ whole genome shotgun (WGS) entry which is preliminary data.</text>
</comment>
<dbReference type="EMBL" id="JAACXV010013266">
    <property type="protein sequence ID" value="KAF7273860.1"/>
    <property type="molecule type" value="Genomic_DNA"/>
</dbReference>
<name>A0A834I3Q5_RHYFE</name>
<gene>
    <name evidence="2" type="ORF">GWI33_013451</name>
</gene>
<proteinExistence type="predicted"/>
<dbReference type="AlphaFoldDB" id="A0A834I3Q5"/>
<dbReference type="Proteomes" id="UP000625711">
    <property type="component" value="Unassembled WGS sequence"/>
</dbReference>
<keyword evidence="3" id="KW-1185">Reference proteome</keyword>
<feature type="region of interest" description="Disordered" evidence="1">
    <location>
        <begin position="284"/>
        <end position="312"/>
    </location>
</feature>
<evidence type="ECO:0000313" key="2">
    <source>
        <dbReference type="EMBL" id="KAF7273860.1"/>
    </source>
</evidence>
<evidence type="ECO:0000313" key="3">
    <source>
        <dbReference type="Proteomes" id="UP000625711"/>
    </source>
</evidence>